<dbReference type="PANTHER" id="PTHR47691:SF3">
    <property type="entry name" value="HTH-TYPE TRANSCRIPTIONAL REGULATOR RV0890C-RELATED"/>
    <property type="match status" value="1"/>
</dbReference>
<dbReference type="InterPro" id="IPR027417">
    <property type="entry name" value="P-loop_NTPase"/>
</dbReference>
<accession>A0AA97AJ89</accession>
<dbReference type="SMART" id="SM00028">
    <property type="entry name" value="TPR"/>
    <property type="match status" value="5"/>
</dbReference>
<evidence type="ECO:0000256" key="1">
    <source>
        <dbReference type="PROSITE-ProRule" id="PRU00339"/>
    </source>
</evidence>
<dbReference type="InterPro" id="IPR012340">
    <property type="entry name" value="NA-bd_OB-fold"/>
</dbReference>
<organism evidence="4">
    <name type="scientific">Leptolyngbya sp. NK1-12</name>
    <dbReference type="NCBI Taxonomy" id="2547451"/>
    <lineage>
        <taxon>Bacteria</taxon>
        <taxon>Bacillati</taxon>
        <taxon>Cyanobacteriota</taxon>
        <taxon>Cyanophyceae</taxon>
        <taxon>Leptolyngbyales</taxon>
        <taxon>Leptolyngbyaceae</taxon>
        <taxon>Leptolyngbya group</taxon>
        <taxon>Leptolyngbya</taxon>
    </lineage>
</organism>
<name>A0AA97AJ89_9CYAN</name>
<keyword evidence="1" id="KW-0802">TPR repeat</keyword>
<reference evidence="4" key="1">
    <citation type="submission" date="2020-05" db="EMBL/GenBank/DDBJ databases">
        <authorList>
            <person name="Zhu T."/>
            <person name="Keshari N."/>
            <person name="Lu X."/>
        </authorList>
    </citation>
    <scope>NUCLEOTIDE SEQUENCE</scope>
    <source>
        <strain evidence="4">NK1-12</strain>
    </source>
</reference>
<protein>
    <recommendedName>
        <fullName evidence="3">NfeD-like C-terminal domain-containing protein</fullName>
    </recommendedName>
</protein>
<dbReference type="PROSITE" id="PS50005">
    <property type="entry name" value="TPR"/>
    <property type="match status" value="1"/>
</dbReference>
<dbReference type="EMBL" id="CP053586">
    <property type="protein sequence ID" value="WNZ26384.1"/>
    <property type="molecule type" value="Genomic_DNA"/>
</dbReference>
<dbReference type="AlphaFoldDB" id="A0AA97AJ89"/>
<gene>
    <name evidence="4" type="ORF">HJG54_02020</name>
</gene>
<evidence type="ECO:0000259" key="3">
    <source>
        <dbReference type="Pfam" id="PF01957"/>
    </source>
</evidence>
<sequence>MNHQNAFNQAQHDAQLPSSGQKDTSSRDLQLAWRNSAQANLIGLEGQAIVEQPIQPDKKGRVKFKASWWSARCLEPITIPAGELVDIVAVQGITLIVEPTILLKASPSGLAKIQQAWQQKGWTLQAAEPRAKAAIVVLATGNETASNDIAPETWQRFIQGKPIYIKTFKACCKILNLTWQEIVETSAQTVAPTVAPTGVADGAQPTVIDHLLPTIHPNFVGRAQAIADLHQLVQAGAKLITILGPGGLGKTTLARQYLSQQGFDLVLECWMAKETHNLTSAESVVQEWLQRYFSEQPGRQFSVSLERLRQQLRQATVNGRPVKIGVLIDNLEPALDRNGRLIESQRQYAALLEVLTDPHVQSVSLVTSREPLHEVNVTPQPYVLPSLDVTAWREFFNRCRIATTSPALEQMHRAYGGNAKAMTILSSVIRVDCDSCLNTYWREHQSDLLSETSLEALVDSHFTRLQQLYPEAYQLLCRLGCYRYQDIANVPIAGLLALLWDVPETEQRRVIRFLGDLFLVEVGDEGYRLHPTIQARAVELLHRSQEWQLANRQAAQFWQTVPTIATIADALTALEAYHHYVQIGDWEAAAAVILQQRSGDQIENEPLGVSFYRLGLLQPMIAAITQILQRLQSGGTLGHLYRILGDLHWLTGSVHQAIHCHEQAHAIALEHRISDLELVSLFNIGLCRIDLWELDEALQLFNLVNTRAAQTEHHVYAVGSWFCLALLHSHQGNRKAAMDFMEHVSQEFTAISFSSWSRCYSLLFLGLTAKNLDELDNARRLYELAQHFAERSCYPQVKARALSGLAELCRQQSDFQAAIAKLLEAKQLLDQLEARGDLAEVHYQLGLTYYKLNELAASQANFAAAIQLFEQMNAPKQVERVQATRRAVAASSER</sequence>
<dbReference type="InterPro" id="IPR019734">
    <property type="entry name" value="TPR_rpt"/>
</dbReference>
<feature type="region of interest" description="Disordered" evidence="2">
    <location>
        <begin position="1"/>
        <end position="27"/>
    </location>
</feature>
<proteinExistence type="predicted"/>
<feature type="repeat" description="TPR" evidence="1">
    <location>
        <begin position="839"/>
        <end position="872"/>
    </location>
</feature>
<feature type="domain" description="NfeD-like C-terminal" evidence="3">
    <location>
        <begin position="40"/>
        <end position="99"/>
    </location>
</feature>
<dbReference type="Gene3D" id="2.40.50.140">
    <property type="entry name" value="Nucleic acid-binding proteins"/>
    <property type="match status" value="1"/>
</dbReference>
<dbReference type="InterPro" id="IPR011990">
    <property type="entry name" value="TPR-like_helical_dom_sf"/>
</dbReference>
<dbReference type="Gene3D" id="3.40.50.300">
    <property type="entry name" value="P-loop containing nucleotide triphosphate hydrolases"/>
    <property type="match status" value="1"/>
</dbReference>
<dbReference type="PANTHER" id="PTHR47691">
    <property type="entry name" value="REGULATOR-RELATED"/>
    <property type="match status" value="1"/>
</dbReference>
<feature type="compositionally biased region" description="Polar residues" evidence="2">
    <location>
        <begin position="1"/>
        <end position="23"/>
    </location>
</feature>
<evidence type="ECO:0000313" key="4">
    <source>
        <dbReference type="EMBL" id="WNZ26384.1"/>
    </source>
</evidence>
<dbReference type="InterPro" id="IPR002810">
    <property type="entry name" value="NfeD-like_C"/>
</dbReference>
<dbReference type="Pfam" id="PF13181">
    <property type="entry name" value="TPR_8"/>
    <property type="match status" value="1"/>
</dbReference>
<dbReference type="Pfam" id="PF01957">
    <property type="entry name" value="NfeD"/>
    <property type="match status" value="1"/>
</dbReference>
<dbReference type="Gene3D" id="1.25.40.10">
    <property type="entry name" value="Tetratricopeptide repeat domain"/>
    <property type="match status" value="2"/>
</dbReference>
<dbReference type="SUPFAM" id="SSF52540">
    <property type="entry name" value="P-loop containing nucleoside triphosphate hydrolases"/>
    <property type="match status" value="1"/>
</dbReference>
<dbReference type="SUPFAM" id="SSF48452">
    <property type="entry name" value="TPR-like"/>
    <property type="match status" value="2"/>
</dbReference>
<evidence type="ECO:0000256" key="2">
    <source>
        <dbReference type="SAM" id="MobiDB-lite"/>
    </source>
</evidence>